<dbReference type="EMBL" id="JARKIB010000057">
    <property type="protein sequence ID" value="KAJ7752944.1"/>
    <property type="molecule type" value="Genomic_DNA"/>
</dbReference>
<gene>
    <name evidence="1" type="ORF">B0H16DRAFT_1459662</name>
</gene>
<proteinExistence type="predicted"/>
<reference evidence="1" key="1">
    <citation type="submission" date="2023-03" db="EMBL/GenBank/DDBJ databases">
        <title>Massive genome expansion in bonnet fungi (Mycena s.s.) driven by repeated elements and novel gene families across ecological guilds.</title>
        <authorList>
            <consortium name="Lawrence Berkeley National Laboratory"/>
            <person name="Harder C.B."/>
            <person name="Miyauchi S."/>
            <person name="Viragh M."/>
            <person name="Kuo A."/>
            <person name="Thoen E."/>
            <person name="Andreopoulos B."/>
            <person name="Lu D."/>
            <person name="Skrede I."/>
            <person name="Drula E."/>
            <person name="Henrissat B."/>
            <person name="Morin E."/>
            <person name="Kohler A."/>
            <person name="Barry K."/>
            <person name="LaButti K."/>
            <person name="Morin E."/>
            <person name="Salamov A."/>
            <person name="Lipzen A."/>
            <person name="Mereny Z."/>
            <person name="Hegedus B."/>
            <person name="Baldrian P."/>
            <person name="Stursova M."/>
            <person name="Weitz H."/>
            <person name="Taylor A."/>
            <person name="Grigoriev I.V."/>
            <person name="Nagy L.G."/>
            <person name="Martin F."/>
            <person name="Kauserud H."/>
        </authorList>
    </citation>
    <scope>NUCLEOTIDE SEQUENCE</scope>
    <source>
        <strain evidence="1">CBHHK182m</strain>
    </source>
</reference>
<dbReference type="Proteomes" id="UP001215598">
    <property type="component" value="Unassembled WGS sequence"/>
</dbReference>
<accession>A0AAD7IY28</accession>
<dbReference type="AlphaFoldDB" id="A0AAD7IY28"/>
<name>A0AAD7IY28_9AGAR</name>
<evidence type="ECO:0000313" key="1">
    <source>
        <dbReference type="EMBL" id="KAJ7752944.1"/>
    </source>
</evidence>
<sequence>MFYFDTLVHGVHGHALAADLSEEESSSMVLIGRGFTMTLSYTHSAKAMQKRQAGLPDWDKLDPLSISTKSQLNRHRVHFTPTRVTALEAVIPQWCGLAANLDIIHFRSIALAFCRILSNTAF</sequence>
<organism evidence="1 2">
    <name type="scientific">Mycena metata</name>
    <dbReference type="NCBI Taxonomy" id="1033252"/>
    <lineage>
        <taxon>Eukaryota</taxon>
        <taxon>Fungi</taxon>
        <taxon>Dikarya</taxon>
        <taxon>Basidiomycota</taxon>
        <taxon>Agaricomycotina</taxon>
        <taxon>Agaricomycetes</taxon>
        <taxon>Agaricomycetidae</taxon>
        <taxon>Agaricales</taxon>
        <taxon>Marasmiineae</taxon>
        <taxon>Mycenaceae</taxon>
        <taxon>Mycena</taxon>
    </lineage>
</organism>
<keyword evidence="2" id="KW-1185">Reference proteome</keyword>
<evidence type="ECO:0000313" key="2">
    <source>
        <dbReference type="Proteomes" id="UP001215598"/>
    </source>
</evidence>
<protein>
    <submittedName>
        <fullName evidence="1">Uncharacterized protein</fullName>
    </submittedName>
</protein>
<comment type="caution">
    <text evidence="1">The sequence shown here is derived from an EMBL/GenBank/DDBJ whole genome shotgun (WGS) entry which is preliminary data.</text>
</comment>